<dbReference type="Proteomes" id="UP000187455">
    <property type="component" value="Unassembled WGS sequence"/>
</dbReference>
<evidence type="ECO:0000313" key="2">
    <source>
        <dbReference type="EMBL" id="OLY78448.1"/>
    </source>
</evidence>
<evidence type="ECO:0000256" key="1">
    <source>
        <dbReference type="SAM" id="MobiDB-lite"/>
    </source>
</evidence>
<name>A0A1R0GNJ3_9FUNG</name>
<dbReference type="EMBL" id="LSSL01006399">
    <property type="protein sequence ID" value="OLY78448.1"/>
    <property type="molecule type" value="Genomic_DNA"/>
</dbReference>
<dbReference type="AlphaFoldDB" id="A0A1R0GNJ3"/>
<keyword evidence="3" id="KW-1185">Reference proteome</keyword>
<comment type="caution">
    <text evidence="2">The sequence shown here is derived from an EMBL/GenBank/DDBJ whole genome shotgun (WGS) entry which is preliminary data.</text>
</comment>
<feature type="region of interest" description="Disordered" evidence="1">
    <location>
        <begin position="67"/>
        <end position="86"/>
    </location>
</feature>
<evidence type="ECO:0000313" key="3">
    <source>
        <dbReference type="Proteomes" id="UP000187455"/>
    </source>
</evidence>
<gene>
    <name evidence="2" type="ORF">AYI68_g7503</name>
</gene>
<protein>
    <submittedName>
        <fullName evidence="2">Uncharacterized protein</fullName>
    </submittedName>
</protein>
<sequence length="131" mass="13743">MLLSQIRGKAKRTIASTLYDLTQQRIWAGIAPLLHLSTLSPLLPIPTTLSVCTARSLAITGENLTGGLGPEINESSGKEDTSFSITGSPDKLTDGSKFSLCSRASIKIDAETSLSLSASNPLKAPTFGINP</sequence>
<proteinExistence type="predicted"/>
<reference evidence="2 3" key="1">
    <citation type="journal article" date="2016" name="Mol. Biol. Evol.">
        <title>Genome-Wide Survey of Gut Fungi (Harpellales) Reveals the First Horizontally Transferred Ubiquitin Gene from a Mosquito Host.</title>
        <authorList>
            <person name="Wang Y."/>
            <person name="White M.M."/>
            <person name="Kvist S."/>
            <person name="Moncalvo J.M."/>
        </authorList>
    </citation>
    <scope>NUCLEOTIDE SEQUENCE [LARGE SCALE GENOMIC DNA]</scope>
    <source>
        <strain evidence="2 3">ALG-7-W6</strain>
    </source>
</reference>
<accession>A0A1R0GNJ3</accession>
<organism evidence="2 3">
    <name type="scientific">Smittium mucronatum</name>
    <dbReference type="NCBI Taxonomy" id="133383"/>
    <lineage>
        <taxon>Eukaryota</taxon>
        <taxon>Fungi</taxon>
        <taxon>Fungi incertae sedis</taxon>
        <taxon>Zoopagomycota</taxon>
        <taxon>Kickxellomycotina</taxon>
        <taxon>Harpellomycetes</taxon>
        <taxon>Harpellales</taxon>
        <taxon>Legeriomycetaceae</taxon>
        <taxon>Smittium</taxon>
    </lineage>
</organism>